<name>A0A0B5IJS3_9ACTN</name>
<reference evidence="8 9" key="1">
    <citation type="submission" date="2014-12" db="EMBL/GenBank/DDBJ databases">
        <title>Complete genome sequence of Streptomyces vietnamensis strain GIMV4.0001, a genetic manipulable producer of the benzoisochromanequinone antibiotic granaticin.</title>
        <authorList>
            <person name="Deng M.R."/>
            <person name="Guo J."/>
            <person name="Ma L.Y."/>
            <person name="Feng G.D."/>
            <person name="Mo C.Y."/>
            <person name="Zhu H.H."/>
        </authorList>
    </citation>
    <scope>NUCLEOTIDE SEQUENCE [LARGE SCALE GENOMIC DNA]</scope>
    <source>
        <strain evidence="9">GIMV4.0001</strain>
    </source>
</reference>
<sequence length="406" mass="43036">MRHPGFRRLFTAAAAGKLGTQIGYVAIPLLAVTTLHAGAGQVGLLATLSTLSFLLIGLPAGAWVDRMRRRRVMVAADLSRGLLLGSIPVAWLMDSLTMTQLYAVVLLSGVATVFAEVGQQSYLPQLVDRDQLPAANSALVSVDALNQLAGRSVGGFLVQLVAAPAAIAVNALTDLWSAAWIATIRHPDVRPERRAQRNLVKEVNEGLRFVLKQPVLRAVATAGAMNNLSIQVSVTMLPVVFVSELGLSEGVVGLYLAVGGIGVFLGARSSRWIGERLGQGRTLWILGLAVAPFALLVPLVDRGAGLWLAGLSWLLTTFRVGVNNVIQVSFRQRCTPEELLGRMNATMRFLLTGALAVGAALAGGLGAAAGPRAALWAGAIGMALVWIPIFLSPLRTLRTWPDELEN</sequence>
<dbReference type="PANTHER" id="PTHR23513">
    <property type="entry name" value="INTEGRAL MEMBRANE EFFLUX PROTEIN-RELATED"/>
    <property type="match status" value="1"/>
</dbReference>
<feature type="transmembrane region" description="Helical" evidence="6">
    <location>
        <begin position="282"/>
        <end position="300"/>
    </location>
</feature>
<dbReference type="InterPro" id="IPR036259">
    <property type="entry name" value="MFS_trans_sf"/>
</dbReference>
<dbReference type="InterPro" id="IPR020846">
    <property type="entry name" value="MFS_dom"/>
</dbReference>
<keyword evidence="4 6" id="KW-1133">Transmembrane helix</keyword>
<feature type="transmembrane region" description="Helical" evidence="6">
    <location>
        <begin position="373"/>
        <end position="391"/>
    </location>
</feature>
<feature type="transmembrane region" description="Helical" evidence="6">
    <location>
        <begin position="252"/>
        <end position="270"/>
    </location>
</feature>
<evidence type="ECO:0000256" key="6">
    <source>
        <dbReference type="SAM" id="Phobius"/>
    </source>
</evidence>
<feature type="transmembrane region" description="Helical" evidence="6">
    <location>
        <begin position="45"/>
        <end position="65"/>
    </location>
</feature>
<dbReference type="InterPro" id="IPR011701">
    <property type="entry name" value="MFS"/>
</dbReference>
<feature type="transmembrane region" description="Helical" evidence="6">
    <location>
        <begin position="99"/>
        <end position="117"/>
    </location>
</feature>
<dbReference type="Proteomes" id="UP000031774">
    <property type="component" value="Chromosome"/>
</dbReference>
<dbReference type="GO" id="GO:0005886">
    <property type="term" value="C:plasma membrane"/>
    <property type="evidence" value="ECO:0007669"/>
    <property type="project" value="UniProtKB-SubCell"/>
</dbReference>
<comment type="subcellular location">
    <subcellularLocation>
        <location evidence="1">Cell membrane</location>
        <topology evidence="1">Multi-pass membrane protein</topology>
    </subcellularLocation>
</comment>
<feature type="transmembrane region" description="Helical" evidence="6">
    <location>
        <begin position="347"/>
        <end position="367"/>
    </location>
</feature>
<evidence type="ECO:0000256" key="5">
    <source>
        <dbReference type="ARBA" id="ARBA00023136"/>
    </source>
</evidence>
<keyword evidence="5 6" id="KW-0472">Membrane</keyword>
<dbReference type="AlphaFoldDB" id="A0A0B5IJS3"/>
<keyword evidence="2" id="KW-1003">Cell membrane</keyword>
<dbReference type="STRING" id="362257.SVTN_22105"/>
<gene>
    <name evidence="8" type="ORF">SVTN_22105</name>
</gene>
<dbReference type="KEGG" id="svt:SVTN_22105"/>
<keyword evidence="9" id="KW-1185">Reference proteome</keyword>
<evidence type="ECO:0000256" key="4">
    <source>
        <dbReference type="ARBA" id="ARBA00022989"/>
    </source>
</evidence>
<feature type="transmembrane region" description="Helical" evidence="6">
    <location>
        <begin position="21"/>
        <end position="39"/>
    </location>
</feature>
<evidence type="ECO:0000259" key="7">
    <source>
        <dbReference type="PROSITE" id="PS50850"/>
    </source>
</evidence>
<evidence type="ECO:0000313" key="9">
    <source>
        <dbReference type="Proteomes" id="UP000031774"/>
    </source>
</evidence>
<evidence type="ECO:0000256" key="3">
    <source>
        <dbReference type="ARBA" id="ARBA00022692"/>
    </source>
</evidence>
<proteinExistence type="predicted"/>
<evidence type="ECO:0000313" key="8">
    <source>
        <dbReference type="EMBL" id="AJF69908.1"/>
    </source>
</evidence>
<feature type="transmembrane region" description="Helical" evidence="6">
    <location>
        <begin position="306"/>
        <end position="326"/>
    </location>
</feature>
<dbReference type="GO" id="GO:0022857">
    <property type="term" value="F:transmembrane transporter activity"/>
    <property type="evidence" value="ECO:0007669"/>
    <property type="project" value="InterPro"/>
</dbReference>
<accession>A0A0B5IJS3</accession>
<dbReference type="SUPFAM" id="SSF103473">
    <property type="entry name" value="MFS general substrate transporter"/>
    <property type="match status" value="1"/>
</dbReference>
<protein>
    <submittedName>
        <fullName evidence="8">MFS transporter</fullName>
    </submittedName>
</protein>
<dbReference type="Gene3D" id="1.20.1250.20">
    <property type="entry name" value="MFS general substrate transporter like domains"/>
    <property type="match status" value="1"/>
</dbReference>
<dbReference type="HOGENOM" id="CLU_034180_13_2_11"/>
<dbReference type="CDD" id="cd06173">
    <property type="entry name" value="MFS_MefA_like"/>
    <property type="match status" value="1"/>
</dbReference>
<organism evidence="8 9">
    <name type="scientific">Streptomyces vietnamensis</name>
    <dbReference type="NCBI Taxonomy" id="362257"/>
    <lineage>
        <taxon>Bacteria</taxon>
        <taxon>Bacillati</taxon>
        <taxon>Actinomycetota</taxon>
        <taxon>Actinomycetes</taxon>
        <taxon>Kitasatosporales</taxon>
        <taxon>Streptomycetaceae</taxon>
        <taxon>Streptomyces</taxon>
    </lineage>
</organism>
<evidence type="ECO:0000256" key="1">
    <source>
        <dbReference type="ARBA" id="ARBA00004651"/>
    </source>
</evidence>
<dbReference type="PANTHER" id="PTHR23513:SF6">
    <property type="entry name" value="MAJOR FACILITATOR SUPERFAMILY ASSOCIATED DOMAIN-CONTAINING PROTEIN"/>
    <property type="match status" value="1"/>
</dbReference>
<feature type="domain" description="Major facilitator superfamily (MFS) profile" evidence="7">
    <location>
        <begin position="215"/>
        <end position="406"/>
    </location>
</feature>
<evidence type="ECO:0000256" key="2">
    <source>
        <dbReference type="ARBA" id="ARBA00022475"/>
    </source>
</evidence>
<keyword evidence="3 6" id="KW-0812">Transmembrane</keyword>
<dbReference type="Pfam" id="PF07690">
    <property type="entry name" value="MFS_1"/>
    <property type="match status" value="1"/>
</dbReference>
<dbReference type="PROSITE" id="PS50850">
    <property type="entry name" value="MFS"/>
    <property type="match status" value="1"/>
</dbReference>
<dbReference type="EMBL" id="CP010407">
    <property type="protein sequence ID" value="AJF69908.1"/>
    <property type="molecule type" value="Genomic_DNA"/>
</dbReference>